<keyword evidence="3" id="KW-1185">Reference proteome</keyword>
<gene>
    <name evidence="2" type="ORF">GX51_08003</name>
</gene>
<feature type="region of interest" description="Disordered" evidence="1">
    <location>
        <begin position="61"/>
        <end position="112"/>
    </location>
</feature>
<accession>A0A2B7W956</accession>
<name>A0A2B7W956_9EURO</name>
<sequence length="112" mass="12615">MDLEIDGHKLVWRLPNLDGNATLRPSEGRHLSQMIRKFARGGVKSSVFRLSGDLTWMRTLHPSIPTGELSNSEKKSSEESEAKNDGVFGPAQRHRFGGPSPQNAFRNRNRFN</sequence>
<comment type="caution">
    <text evidence="2">The sequence shown here is derived from an EMBL/GenBank/DDBJ whole genome shotgun (WGS) entry which is preliminary data.</text>
</comment>
<dbReference type="EMBL" id="PDNC01000192">
    <property type="protein sequence ID" value="PGG96073.1"/>
    <property type="molecule type" value="Genomic_DNA"/>
</dbReference>
<dbReference type="AlphaFoldDB" id="A0A2B7W956"/>
<proteinExistence type="predicted"/>
<evidence type="ECO:0000256" key="1">
    <source>
        <dbReference type="SAM" id="MobiDB-lite"/>
    </source>
</evidence>
<dbReference type="Proteomes" id="UP000224080">
    <property type="component" value="Unassembled WGS sequence"/>
</dbReference>
<reference evidence="2 3" key="1">
    <citation type="submission" date="2017-10" db="EMBL/GenBank/DDBJ databases">
        <title>Comparative genomics in systemic dimorphic fungi from Ajellomycetaceae.</title>
        <authorList>
            <person name="Munoz J.F."/>
            <person name="Mcewen J.G."/>
            <person name="Clay O.K."/>
            <person name="Cuomo C.A."/>
        </authorList>
    </citation>
    <scope>NUCLEOTIDE SEQUENCE [LARGE SCALE GENOMIC DNA]</scope>
    <source>
        <strain evidence="2 3">UAMH130</strain>
    </source>
</reference>
<organism evidence="2 3">
    <name type="scientific">Blastomyces parvus</name>
    <dbReference type="NCBI Taxonomy" id="2060905"/>
    <lineage>
        <taxon>Eukaryota</taxon>
        <taxon>Fungi</taxon>
        <taxon>Dikarya</taxon>
        <taxon>Ascomycota</taxon>
        <taxon>Pezizomycotina</taxon>
        <taxon>Eurotiomycetes</taxon>
        <taxon>Eurotiomycetidae</taxon>
        <taxon>Onygenales</taxon>
        <taxon>Ajellomycetaceae</taxon>
        <taxon>Blastomyces</taxon>
    </lineage>
</organism>
<evidence type="ECO:0000313" key="2">
    <source>
        <dbReference type="EMBL" id="PGG96073.1"/>
    </source>
</evidence>
<protein>
    <submittedName>
        <fullName evidence="2">Uncharacterized protein</fullName>
    </submittedName>
</protein>
<evidence type="ECO:0000313" key="3">
    <source>
        <dbReference type="Proteomes" id="UP000224080"/>
    </source>
</evidence>
<feature type="compositionally biased region" description="Basic and acidic residues" evidence="1">
    <location>
        <begin position="71"/>
        <end position="84"/>
    </location>
</feature>